<keyword evidence="1" id="KW-1133">Transmembrane helix</keyword>
<feature type="transmembrane region" description="Helical" evidence="1">
    <location>
        <begin position="111"/>
        <end position="132"/>
    </location>
</feature>
<gene>
    <name evidence="2" type="ORF">FEV51_10930</name>
</gene>
<protein>
    <submittedName>
        <fullName evidence="2">Oligosaccharide repeat unit polymerase</fullName>
    </submittedName>
</protein>
<feature type="transmembrane region" description="Helical" evidence="1">
    <location>
        <begin position="214"/>
        <end position="230"/>
    </location>
</feature>
<dbReference type="OrthoDB" id="8229713at2"/>
<feature type="transmembrane region" description="Helical" evidence="1">
    <location>
        <begin position="152"/>
        <end position="175"/>
    </location>
</feature>
<evidence type="ECO:0000313" key="2">
    <source>
        <dbReference type="EMBL" id="TMM46738.1"/>
    </source>
</evidence>
<evidence type="ECO:0000313" key="3">
    <source>
        <dbReference type="Proteomes" id="UP000309668"/>
    </source>
</evidence>
<dbReference type="Proteomes" id="UP000309668">
    <property type="component" value="Unassembled WGS sequence"/>
</dbReference>
<name>A0A5S3P1G3_9SPHN</name>
<feature type="transmembrane region" description="Helical" evidence="1">
    <location>
        <begin position="6"/>
        <end position="23"/>
    </location>
</feature>
<organism evidence="2 3">
    <name type="scientific">Qipengyuania marisflavi</name>
    <dbReference type="NCBI Taxonomy" id="2486356"/>
    <lineage>
        <taxon>Bacteria</taxon>
        <taxon>Pseudomonadati</taxon>
        <taxon>Pseudomonadota</taxon>
        <taxon>Alphaproteobacteria</taxon>
        <taxon>Sphingomonadales</taxon>
        <taxon>Erythrobacteraceae</taxon>
        <taxon>Qipengyuania</taxon>
    </lineage>
</organism>
<evidence type="ECO:0000256" key="1">
    <source>
        <dbReference type="SAM" id="Phobius"/>
    </source>
</evidence>
<keyword evidence="1" id="KW-0472">Membrane</keyword>
<reference evidence="2 3" key="1">
    <citation type="submission" date="2019-05" db="EMBL/GenBank/DDBJ databases">
        <title>Erythrobacter marisflavi sp. nov., isolated from isolated from water of an estuary environment.</title>
        <authorList>
            <person name="Yoon J.-H."/>
        </authorList>
    </citation>
    <scope>NUCLEOTIDE SEQUENCE [LARGE SCALE GENOMIC DNA]</scope>
    <source>
        <strain evidence="2 3">KEM-5</strain>
    </source>
</reference>
<feature type="transmembrane region" description="Helical" evidence="1">
    <location>
        <begin position="237"/>
        <end position="254"/>
    </location>
</feature>
<accession>A0A5S3P1G3</accession>
<dbReference type="EMBL" id="VCAO01000006">
    <property type="protein sequence ID" value="TMM46738.1"/>
    <property type="molecule type" value="Genomic_DNA"/>
</dbReference>
<keyword evidence="1" id="KW-0812">Transmembrane</keyword>
<sequence length="453" mass="49916">MILALMTYCMSLTVLVFCAYNFYRNSRMAGLAVCIVIGIQAFVRPLLFFLGLDVPSPPQFFNPDSWTLVAYASAVAAIWVALLTLSYWAFSSNLPSRGIFPAEPHAATIGQILAVGIAITIINAFATLYLVYEWGGIGRFIYAVKTGKELKGAYVIREIGTTAVGTLAVALIAMGKVQKTALEYRRGLVIISLIIFLILLNFAVNFMWGNRHNIAVLTLAVLMGWHFCISGSKLSRMAWLSVGALAALIGLRWVRSDLTTEAAGITLKNTMPFWRETSYSLHFAQFDGLMLALRDAGERFELRYGQDFVSGLLAWVPRQIYAGRETYMVGGWFRRNYEPDKVNGWTLTQIGDWYVNFSWPGIFLGGLLSGLLAAAIDAAYRDRRISPWAAGIGAVISFRMLDGGFDFGTLQNYVLFVVPFFLVAITLRLMSAFGLGGGAQTPSYQGLPPPVQS</sequence>
<feature type="transmembrane region" description="Helical" evidence="1">
    <location>
        <begin position="30"/>
        <end position="50"/>
    </location>
</feature>
<dbReference type="AlphaFoldDB" id="A0A5S3P1G3"/>
<proteinExistence type="predicted"/>
<dbReference type="NCBIfam" id="TIGR04370">
    <property type="entry name" value="glyco_rpt_poly"/>
    <property type="match status" value="1"/>
</dbReference>
<keyword evidence="3" id="KW-1185">Reference proteome</keyword>
<feature type="transmembrane region" description="Helical" evidence="1">
    <location>
        <begin position="413"/>
        <end position="435"/>
    </location>
</feature>
<feature type="transmembrane region" description="Helical" evidence="1">
    <location>
        <begin position="357"/>
        <end position="378"/>
    </location>
</feature>
<comment type="caution">
    <text evidence="2">The sequence shown here is derived from an EMBL/GenBank/DDBJ whole genome shotgun (WGS) entry which is preliminary data.</text>
</comment>
<feature type="transmembrane region" description="Helical" evidence="1">
    <location>
        <begin position="70"/>
        <end position="90"/>
    </location>
</feature>
<feature type="transmembrane region" description="Helical" evidence="1">
    <location>
        <begin position="187"/>
        <end position="208"/>
    </location>
</feature>